<organism evidence="2 3">
    <name type="scientific">Phaeosphaeria nodorum (strain SN15 / ATCC MYA-4574 / FGSC 10173)</name>
    <name type="common">Glume blotch fungus</name>
    <name type="synonym">Parastagonospora nodorum</name>
    <dbReference type="NCBI Taxonomy" id="321614"/>
    <lineage>
        <taxon>Eukaryota</taxon>
        <taxon>Fungi</taxon>
        <taxon>Dikarya</taxon>
        <taxon>Ascomycota</taxon>
        <taxon>Pezizomycotina</taxon>
        <taxon>Dothideomycetes</taxon>
        <taxon>Pleosporomycetidae</taxon>
        <taxon>Pleosporales</taxon>
        <taxon>Pleosporineae</taxon>
        <taxon>Phaeosphaeriaceae</taxon>
        <taxon>Parastagonospora</taxon>
    </lineage>
</organism>
<feature type="compositionally biased region" description="Acidic residues" evidence="1">
    <location>
        <begin position="117"/>
        <end position="126"/>
    </location>
</feature>
<dbReference type="KEGG" id="pno:SNOG_00962"/>
<dbReference type="RefSeq" id="XP_001791626.1">
    <property type="nucleotide sequence ID" value="XM_001791574.1"/>
</dbReference>
<dbReference type="OMA" id="RASTWAI"/>
<protein>
    <submittedName>
        <fullName evidence="2">Uncharacterized protein</fullName>
    </submittedName>
</protein>
<proteinExistence type="predicted"/>
<evidence type="ECO:0000313" key="3">
    <source>
        <dbReference type="Proteomes" id="UP000663193"/>
    </source>
</evidence>
<dbReference type="AlphaFoldDB" id="A0A7U2HUT0"/>
<feature type="region of interest" description="Disordered" evidence="1">
    <location>
        <begin position="1"/>
        <end position="21"/>
    </location>
</feature>
<keyword evidence="3" id="KW-1185">Reference proteome</keyword>
<dbReference type="OrthoDB" id="3791520at2759"/>
<feature type="region of interest" description="Disordered" evidence="1">
    <location>
        <begin position="420"/>
        <end position="441"/>
    </location>
</feature>
<dbReference type="Proteomes" id="UP000663193">
    <property type="component" value="Chromosome 1"/>
</dbReference>
<evidence type="ECO:0000256" key="1">
    <source>
        <dbReference type="SAM" id="MobiDB-lite"/>
    </source>
</evidence>
<evidence type="ECO:0000313" key="2">
    <source>
        <dbReference type="EMBL" id="QRC91453.1"/>
    </source>
</evidence>
<gene>
    <name evidence="2" type="ORF">JI435_009620</name>
</gene>
<dbReference type="VEuPathDB" id="FungiDB:JI435_009620"/>
<feature type="compositionally biased region" description="Basic and acidic residues" evidence="1">
    <location>
        <begin position="68"/>
        <end position="116"/>
    </location>
</feature>
<feature type="region of interest" description="Disordered" evidence="1">
    <location>
        <begin position="714"/>
        <end position="745"/>
    </location>
</feature>
<dbReference type="EMBL" id="CP069023">
    <property type="protein sequence ID" value="QRC91453.1"/>
    <property type="molecule type" value="Genomic_DNA"/>
</dbReference>
<feature type="compositionally biased region" description="Polar residues" evidence="1">
    <location>
        <begin position="725"/>
        <end position="736"/>
    </location>
</feature>
<reference evidence="3" key="1">
    <citation type="journal article" date="2021" name="BMC Genomics">
        <title>Chromosome-level genome assembly and manually-curated proteome of model necrotroph Parastagonospora nodorum Sn15 reveals a genome-wide trove of candidate effector homologs, and redundancy of virulence-related functions within an accessory chromosome.</title>
        <authorList>
            <person name="Bertazzoni S."/>
            <person name="Jones D.A.B."/>
            <person name="Phan H.T."/>
            <person name="Tan K.-C."/>
            <person name="Hane J.K."/>
        </authorList>
    </citation>
    <scope>NUCLEOTIDE SEQUENCE [LARGE SCALE GENOMIC DNA]</scope>
    <source>
        <strain evidence="3">SN15 / ATCC MYA-4574 / FGSC 10173)</strain>
    </source>
</reference>
<name>A0A7U2HUT0_PHANO</name>
<feature type="compositionally biased region" description="Low complexity" evidence="1">
    <location>
        <begin position="152"/>
        <end position="164"/>
    </location>
</feature>
<accession>A0A7U2HUT0</accession>
<sequence length="759" mass="87415">MAPQAAPHKRGGTHRVKDRDRTNTVYDDWDYKQLKNGCIERGIYVKDMKKVEMAKTLADYDVQKRRAERSALVEHEKKQRKLEVEKRQENDRRLQEEAIKHKRRMEKEARREREESVSDDTPDEDEIRQMHDMMAGSDEGPMGQVLSEESWDSTSTDTTDSSVNDTILPECKLRLFEWSFPDMPSPTARISTRQAAIFRPKSPEYPPKRPLPVPRNIPYAPLKVHTTSTKEKLFLPGQTYPPGVNPDFVPLLSPRTRHAARNGVLSGVLRKATIERASTWAQRTQIQGWNARMFFSLAPRNETKALSDVYTKWFLENRKLLRVEPRGVGLKVTREQRHVQRHVNKGRKLAEVLEASEYRPTAVCYLPAYLDYGEEEESKERHRLENLFFVRFPGCDVPHYYFWTGEGEWADPTVRNMDWTHDGDGMERSSVSRKRLPGTSRTMVTRVKNPNVWPSPPVHVTSPPDLETIIALIEFELYTHGLAMTLIKYRNRWAKKGKADAWKTFGQHLPLIYPSGIFPTVPPPNAKSAISVAVKLAIIEKLKPGDDTMADPLRGDEPWTSKDDVWWTIDGANTTPSTEPEHEALYRRDSVPTLEFLSTDRCAGWLEQVSPSFVPLTPESLPASPELEEIEPDKWEERFLQDSSQHMDVTCPFCLLELGVMSMEEQAEHMHAHNAFGKASYRRVSSNDFLFPVYPSARRRRCSRINTRLDLVDDGADADNERTPTTEPTRLSPNSSSKKRKRVTTVTYRKKLRAWDSPR</sequence>
<feature type="region of interest" description="Disordered" evidence="1">
    <location>
        <begin position="68"/>
        <end position="164"/>
    </location>
</feature>